<sequence length="80" mass="9783">MKSHPPSILFKHLNRLLLLASYQITRSYSKTSYSKKYGHWVNHEKKERIKFRRSLQYVLHTPFKTKLFNMVEEIYKAFSY</sequence>
<organism evidence="2 3">
    <name type="scientific">Halteria grandinella</name>
    <dbReference type="NCBI Taxonomy" id="5974"/>
    <lineage>
        <taxon>Eukaryota</taxon>
        <taxon>Sar</taxon>
        <taxon>Alveolata</taxon>
        <taxon>Ciliophora</taxon>
        <taxon>Intramacronucleata</taxon>
        <taxon>Spirotrichea</taxon>
        <taxon>Stichotrichia</taxon>
        <taxon>Sporadotrichida</taxon>
        <taxon>Halteriidae</taxon>
        <taxon>Halteria</taxon>
    </lineage>
</organism>
<proteinExistence type="predicted"/>
<name>A0A8J8P0F1_HALGN</name>
<accession>A0A8J8P0F1</accession>
<dbReference type="Proteomes" id="UP000785679">
    <property type="component" value="Unassembled WGS sequence"/>
</dbReference>
<evidence type="ECO:0000313" key="3">
    <source>
        <dbReference type="Proteomes" id="UP000785679"/>
    </source>
</evidence>
<feature type="signal peptide" evidence="1">
    <location>
        <begin position="1"/>
        <end position="29"/>
    </location>
</feature>
<keyword evidence="1" id="KW-0732">Signal</keyword>
<gene>
    <name evidence="2" type="ORF">FGO68_gene2774</name>
</gene>
<evidence type="ECO:0000256" key="1">
    <source>
        <dbReference type="SAM" id="SignalP"/>
    </source>
</evidence>
<dbReference type="AlphaFoldDB" id="A0A8J8P0F1"/>
<reference evidence="2" key="1">
    <citation type="submission" date="2019-06" db="EMBL/GenBank/DDBJ databases">
        <authorList>
            <person name="Zheng W."/>
        </authorList>
    </citation>
    <scope>NUCLEOTIDE SEQUENCE</scope>
    <source>
        <strain evidence="2">QDHG01</strain>
    </source>
</reference>
<keyword evidence="3" id="KW-1185">Reference proteome</keyword>
<comment type="caution">
    <text evidence="2">The sequence shown here is derived from an EMBL/GenBank/DDBJ whole genome shotgun (WGS) entry which is preliminary data.</text>
</comment>
<feature type="chain" id="PRO_5035175103" evidence="1">
    <location>
        <begin position="30"/>
        <end position="80"/>
    </location>
</feature>
<dbReference type="EMBL" id="RRYP01003536">
    <property type="protein sequence ID" value="TNV83715.1"/>
    <property type="molecule type" value="Genomic_DNA"/>
</dbReference>
<evidence type="ECO:0000313" key="2">
    <source>
        <dbReference type="EMBL" id="TNV83715.1"/>
    </source>
</evidence>
<protein>
    <submittedName>
        <fullName evidence="2">Uncharacterized protein</fullName>
    </submittedName>
</protein>